<dbReference type="SUPFAM" id="SSF55729">
    <property type="entry name" value="Acyl-CoA N-acyltransferases (Nat)"/>
    <property type="match status" value="1"/>
</dbReference>
<dbReference type="PROSITE" id="PS51186">
    <property type="entry name" value="GNAT"/>
    <property type="match status" value="1"/>
</dbReference>
<feature type="domain" description="N-acetyltransferase" evidence="3">
    <location>
        <begin position="8"/>
        <end position="159"/>
    </location>
</feature>
<evidence type="ECO:0000313" key="4">
    <source>
        <dbReference type="EMBL" id="WGV28509.1"/>
    </source>
</evidence>
<keyword evidence="1" id="KW-0808">Transferase</keyword>
<keyword evidence="2" id="KW-0012">Acyltransferase</keyword>
<accession>A0AAJ6NXX0</accession>
<evidence type="ECO:0000259" key="3">
    <source>
        <dbReference type="PROSITE" id="PS51186"/>
    </source>
</evidence>
<protein>
    <submittedName>
        <fullName evidence="4">GNAT family N-acetyltransferase</fullName>
    </submittedName>
</protein>
<evidence type="ECO:0000256" key="1">
    <source>
        <dbReference type="ARBA" id="ARBA00022679"/>
    </source>
</evidence>
<dbReference type="RefSeq" id="WP_281485736.1">
    <property type="nucleotide sequence ID" value="NZ_CP124543.1"/>
</dbReference>
<sequence>MTHSKDDMNIRIAQLDDIDTLFNIRTSVIENHQSREEIAELGITPESVIKMLETDCCAWVAEIDEQPIGFSIANATEKTIFGIFVLPSFECQGVGRALMQAAESWLWSKGMEEIWLVTGNDSSLRAYGFYLHLDWIPVGVESDGNFRGEMKFVKKRSVNKIY</sequence>
<evidence type="ECO:0000256" key="2">
    <source>
        <dbReference type="ARBA" id="ARBA00023315"/>
    </source>
</evidence>
<dbReference type="InterPro" id="IPR050832">
    <property type="entry name" value="Bact_Acetyltransf"/>
</dbReference>
<dbReference type="InterPro" id="IPR016181">
    <property type="entry name" value="Acyl_CoA_acyltransferase"/>
</dbReference>
<organism evidence="4 5">
    <name type="scientific">Halotia branconii CENA392</name>
    <dbReference type="NCBI Taxonomy" id="1539056"/>
    <lineage>
        <taxon>Bacteria</taxon>
        <taxon>Bacillati</taxon>
        <taxon>Cyanobacteriota</taxon>
        <taxon>Cyanophyceae</taxon>
        <taxon>Nostocales</taxon>
        <taxon>Nodulariaceae</taxon>
        <taxon>Halotia</taxon>
    </lineage>
</organism>
<dbReference type="Proteomes" id="UP001223520">
    <property type="component" value="Chromosome"/>
</dbReference>
<dbReference type="EMBL" id="CP124543">
    <property type="protein sequence ID" value="WGV28509.1"/>
    <property type="molecule type" value="Genomic_DNA"/>
</dbReference>
<keyword evidence="5" id="KW-1185">Reference proteome</keyword>
<evidence type="ECO:0000313" key="5">
    <source>
        <dbReference type="Proteomes" id="UP001223520"/>
    </source>
</evidence>
<name>A0AAJ6NXX0_9CYAN</name>
<dbReference type="PANTHER" id="PTHR43877:SF1">
    <property type="entry name" value="ACETYLTRANSFERASE"/>
    <property type="match status" value="1"/>
</dbReference>
<gene>
    <name evidence="4" type="ORF">QI031_14030</name>
</gene>
<dbReference type="KEGG" id="hbq:QI031_14030"/>
<proteinExistence type="predicted"/>
<reference evidence="4 5" key="1">
    <citation type="journal article" date="2023" name="Limnol Oceanogr Lett">
        <title>Environmental adaptations by the intertidal Antarctic cyanobacterium Halotia branconii CENA392 as revealed using long-read genome sequencing.</title>
        <authorList>
            <person name="Dextro R.B."/>
            <person name="Delbaje E."/>
            <person name="Freitas P.N.N."/>
            <person name="Geraldes V."/>
            <person name="Pinto E."/>
            <person name="Long P.F."/>
            <person name="Fiore M.F."/>
        </authorList>
    </citation>
    <scope>NUCLEOTIDE SEQUENCE [LARGE SCALE GENOMIC DNA]</scope>
    <source>
        <strain evidence="4 5">CENA392</strain>
    </source>
</reference>
<dbReference type="Gene3D" id="3.40.630.30">
    <property type="match status" value="1"/>
</dbReference>
<dbReference type="Pfam" id="PF00583">
    <property type="entry name" value="Acetyltransf_1"/>
    <property type="match status" value="1"/>
</dbReference>
<dbReference type="CDD" id="cd04301">
    <property type="entry name" value="NAT_SF"/>
    <property type="match status" value="1"/>
</dbReference>
<dbReference type="InterPro" id="IPR000182">
    <property type="entry name" value="GNAT_dom"/>
</dbReference>
<dbReference type="AlphaFoldDB" id="A0AAJ6NXX0"/>
<dbReference type="GO" id="GO:0016747">
    <property type="term" value="F:acyltransferase activity, transferring groups other than amino-acyl groups"/>
    <property type="evidence" value="ECO:0007669"/>
    <property type="project" value="InterPro"/>
</dbReference>
<dbReference type="PANTHER" id="PTHR43877">
    <property type="entry name" value="AMINOALKYLPHOSPHONATE N-ACETYLTRANSFERASE-RELATED-RELATED"/>
    <property type="match status" value="1"/>
</dbReference>